<comment type="similarity">
    <text evidence="2">Belongs to the ABC-4 integral membrane protein family. LolC/E subfamily.</text>
</comment>
<feature type="transmembrane region" description="Helical" evidence="7">
    <location>
        <begin position="361"/>
        <end position="382"/>
    </location>
</feature>
<comment type="caution">
    <text evidence="10">The sequence shown here is derived from an EMBL/GenBank/DDBJ whole genome shotgun (WGS) entry which is preliminary data.</text>
</comment>
<dbReference type="EMBL" id="DXEV01000190">
    <property type="protein sequence ID" value="HIX57713.1"/>
    <property type="molecule type" value="Genomic_DNA"/>
</dbReference>
<comment type="subcellular location">
    <subcellularLocation>
        <location evidence="1">Cell membrane</location>
        <topology evidence="1">Multi-pass membrane protein</topology>
    </subcellularLocation>
</comment>
<gene>
    <name evidence="10" type="ORF">H9850_09630</name>
</gene>
<keyword evidence="5 7" id="KW-1133">Transmembrane helix</keyword>
<dbReference type="PANTHER" id="PTHR30489">
    <property type="entry name" value="LIPOPROTEIN-RELEASING SYSTEM TRANSMEMBRANE PROTEIN LOLE"/>
    <property type="match status" value="1"/>
</dbReference>
<evidence type="ECO:0000259" key="8">
    <source>
        <dbReference type="Pfam" id="PF02687"/>
    </source>
</evidence>
<feature type="domain" description="ABC3 transporter permease C-terminal" evidence="8">
    <location>
        <begin position="365"/>
        <end position="488"/>
    </location>
</feature>
<organism evidence="10 11">
    <name type="scientific">Candidatus Anaerobiospirillum pullistercoris</name>
    <dbReference type="NCBI Taxonomy" id="2838452"/>
    <lineage>
        <taxon>Bacteria</taxon>
        <taxon>Pseudomonadati</taxon>
        <taxon>Pseudomonadota</taxon>
        <taxon>Gammaproteobacteria</taxon>
        <taxon>Aeromonadales</taxon>
        <taxon>Succinivibrionaceae</taxon>
        <taxon>Anaerobiospirillum</taxon>
    </lineage>
</organism>
<keyword evidence="4 7" id="KW-0812">Transmembrane</keyword>
<evidence type="ECO:0000313" key="10">
    <source>
        <dbReference type="EMBL" id="HIX57713.1"/>
    </source>
</evidence>
<name>A0A9D2B1I1_9GAMM</name>
<dbReference type="PANTHER" id="PTHR30489:SF0">
    <property type="entry name" value="LIPOPROTEIN-RELEASING SYSTEM TRANSMEMBRANE PROTEIN LOLE"/>
    <property type="match status" value="1"/>
</dbReference>
<feature type="transmembrane region" description="Helical" evidence="7">
    <location>
        <begin position="461"/>
        <end position="481"/>
    </location>
</feature>
<dbReference type="Pfam" id="PF02687">
    <property type="entry name" value="FtsX"/>
    <property type="match status" value="1"/>
</dbReference>
<evidence type="ECO:0000256" key="7">
    <source>
        <dbReference type="SAM" id="Phobius"/>
    </source>
</evidence>
<protein>
    <submittedName>
        <fullName evidence="10">FtsX-like permease family protein</fullName>
    </submittedName>
</protein>
<keyword evidence="3" id="KW-1003">Cell membrane</keyword>
<keyword evidence="6 7" id="KW-0472">Membrane</keyword>
<evidence type="ECO:0000259" key="9">
    <source>
        <dbReference type="Pfam" id="PF12704"/>
    </source>
</evidence>
<feature type="transmembrane region" description="Helical" evidence="7">
    <location>
        <begin position="21"/>
        <end position="48"/>
    </location>
</feature>
<accession>A0A9D2B1I1</accession>
<evidence type="ECO:0000256" key="2">
    <source>
        <dbReference type="ARBA" id="ARBA00005236"/>
    </source>
</evidence>
<dbReference type="InterPro" id="IPR051447">
    <property type="entry name" value="Lipoprotein-release_system"/>
</dbReference>
<dbReference type="Pfam" id="PF12704">
    <property type="entry name" value="MacB_PCD"/>
    <property type="match status" value="1"/>
</dbReference>
<evidence type="ECO:0000256" key="1">
    <source>
        <dbReference type="ARBA" id="ARBA00004651"/>
    </source>
</evidence>
<dbReference type="GO" id="GO:0044874">
    <property type="term" value="P:lipoprotein localization to outer membrane"/>
    <property type="evidence" value="ECO:0007669"/>
    <property type="project" value="TreeGrafter"/>
</dbReference>
<evidence type="ECO:0000313" key="11">
    <source>
        <dbReference type="Proteomes" id="UP000886829"/>
    </source>
</evidence>
<evidence type="ECO:0000256" key="6">
    <source>
        <dbReference type="ARBA" id="ARBA00023136"/>
    </source>
</evidence>
<evidence type="ECO:0000256" key="5">
    <source>
        <dbReference type="ARBA" id="ARBA00022989"/>
    </source>
</evidence>
<dbReference type="InterPro" id="IPR003838">
    <property type="entry name" value="ABC3_permease_C"/>
</dbReference>
<reference evidence="10" key="2">
    <citation type="submission" date="2021-04" db="EMBL/GenBank/DDBJ databases">
        <authorList>
            <person name="Gilroy R."/>
        </authorList>
    </citation>
    <scope>NUCLEOTIDE SEQUENCE</scope>
    <source>
        <strain evidence="10">USASDec5-558</strain>
    </source>
</reference>
<sequence>MFKSAISFIAWRYIKGSKKQRFASFVAFLATLGIAIGVCALIVVSSIMQGLQERLKASILNDCAHVVVTASEDDLPYLLSLPHVNALVPFVQGEAMLQYGSDIVMVTLQGTDYSSLFVNHSYAATIGLTTIDRQAFVSDADRLKAMRKAGASQEALERFQNSANLAISDEELEQMQLESLDAMSGSEGSQKVVETAQQAELDQAARDLQQILFCIPMPRMDRAGYHYGSIFNFPQGSYALALNYQLMVQLGLDVMKPQKVRLISTQNARYTPFGLTPVQRNFEVTDMINAIDKSAAPTVIGQYSDVRRFLRLSNDQTFYRLYLSDPFLVEEVASELDGKFAYTDWRERYGDFFKAVGLEKITMSVLLCLIVVVAAFNILSSLTMVVSSRVGEIAILKTIGMTNGSLLTVFLLVGMSSSIVGALLGVVLGIPLALNAQSILNGIGISIVQGELPIEIATSNIVMIVALCLVVSLLCTFYPAYYASKADPVTNLVNS</sequence>
<dbReference type="Proteomes" id="UP000886829">
    <property type="component" value="Unassembled WGS sequence"/>
</dbReference>
<evidence type="ECO:0000256" key="3">
    <source>
        <dbReference type="ARBA" id="ARBA00022475"/>
    </source>
</evidence>
<reference evidence="10" key="1">
    <citation type="journal article" date="2021" name="PeerJ">
        <title>Extensive microbial diversity within the chicken gut microbiome revealed by metagenomics and culture.</title>
        <authorList>
            <person name="Gilroy R."/>
            <person name="Ravi A."/>
            <person name="Getino M."/>
            <person name="Pursley I."/>
            <person name="Horton D.L."/>
            <person name="Alikhan N.F."/>
            <person name="Baker D."/>
            <person name="Gharbi K."/>
            <person name="Hall N."/>
            <person name="Watson M."/>
            <person name="Adriaenssens E.M."/>
            <person name="Foster-Nyarko E."/>
            <person name="Jarju S."/>
            <person name="Secka A."/>
            <person name="Antonio M."/>
            <person name="Oren A."/>
            <person name="Chaudhuri R.R."/>
            <person name="La Ragione R."/>
            <person name="Hildebrand F."/>
            <person name="Pallen M.J."/>
        </authorList>
    </citation>
    <scope>NUCLEOTIDE SEQUENCE</scope>
    <source>
        <strain evidence="10">USASDec5-558</strain>
    </source>
</reference>
<dbReference type="GO" id="GO:0098797">
    <property type="term" value="C:plasma membrane protein complex"/>
    <property type="evidence" value="ECO:0007669"/>
    <property type="project" value="TreeGrafter"/>
</dbReference>
<proteinExistence type="inferred from homology"/>
<dbReference type="AlphaFoldDB" id="A0A9D2B1I1"/>
<dbReference type="InterPro" id="IPR025857">
    <property type="entry name" value="MacB_PCD"/>
</dbReference>
<feature type="domain" description="MacB-like periplasmic core" evidence="9">
    <location>
        <begin position="28"/>
        <end position="117"/>
    </location>
</feature>
<evidence type="ECO:0000256" key="4">
    <source>
        <dbReference type="ARBA" id="ARBA00022692"/>
    </source>
</evidence>